<gene>
    <name evidence="4" type="ORF">DP114_09625</name>
</gene>
<organism evidence="4 5">
    <name type="scientific">Brasilonema sennae CENA114</name>
    <dbReference type="NCBI Taxonomy" id="415709"/>
    <lineage>
        <taxon>Bacteria</taxon>
        <taxon>Bacillati</taxon>
        <taxon>Cyanobacteriota</taxon>
        <taxon>Cyanophyceae</taxon>
        <taxon>Nostocales</taxon>
        <taxon>Scytonemataceae</taxon>
        <taxon>Brasilonema</taxon>
        <taxon>Bromeliae group (in: Brasilonema)</taxon>
    </lineage>
</organism>
<keyword evidence="2 3" id="KW-0663">Pyridoxal phosphate</keyword>
<reference evidence="4 5" key="1">
    <citation type="submission" date="2018-06" db="EMBL/GenBank/DDBJ databases">
        <title>Comparative genomics of Brasilonema spp. strains.</title>
        <authorList>
            <person name="Alvarenga D.O."/>
            <person name="Fiore M.F."/>
            <person name="Varani A.M."/>
        </authorList>
    </citation>
    <scope>NUCLEOTIDE SEQUENCE [LARGE SCALE GENOMIC DNA]</scope>
    <source>
        <strain evidence="4 5">CENA114</strain>
    </source>
</reference>
<dbReference type="GO" id="GO:0008483">
    <property type="term" value="F:transaminase activity"/>
    <property type="evidence" value="ECO:0007669"/>
    <property type="project" value="UniProtKB-KW"/>
</dbReference>
<evidence type="ECO:0000256" key="2">
    <source>
        <dbReference type="PIRSR" id="PIRSR000390-2"/>
    </source>
</evidence>
<dbReference type="PIRSF" id="PIRSF000390">
    <property type="entry name" value="PLP_StrS"/>
    <property type="match status" value="1"/>
</dbReference>
<name>A0A856MAA0_9CYAN</name>
<dbReference type="EMBL" id="CP030118">
    <property type="protein sequence ID" value="QDL08125.1"/>
    <property type="molecule type" value="Genomic_DNA"/>
</dbReference>
<sequence length="434" mass="47913">MLYPTSSESKLTKESSKLAINGGTPICQKTWPTWPQSNPATEKAVIDVLRSGRWTISGFTNGKSTQEQIFAAAFADFLGVKHCIPTDHGTSALELALAACSVGPGDEVIVPGLTWVACPYAVLTNQAVPVLADVDPHTMCIAAESVQQLITPKTKAVLVVHLYCRIADMTALNLIAKEHNLVLIEDCAQAHGARWRGRSVGTIGKVGAFSMQQGKPMTSGEGGCCVTDDDELADLIYRLRTDGRSFLPNVQALGKMQLWEHGGVAGRNHCLSDIQLAILTAQLKDLQDQNARRRENAAYLTELLIQLPGVSIPNFHDPEDEETYYHFAFFLNEEFLQGRSIGWVSEALSAELGIWVHQPYVPLNRHPLYVPEEKHWVKQCTEAREAVRKDQFTLPYAEEVYGKTLLLHHSILLAEHKDMELIAAAMKKVHEVGK</sequence>
<dbReference type="Pfam" id="PF01041">
    <property type="entry name" value="DegT_DnrJ_EryC1"/>
    <property type="match status" value="1"/>
</dbReference>
<dbReference type="Gene3D" id="3.90.1150.10">
    <property type="entry name" value="Aspartate Aminotransferase, domain 1"/>
    <property type="match status" value="1"/>
</dbReference>
<dbReference type="CDD" id="cd00616">
    <property type="entry name" value="AHBA_syn"/>
    <property type="match status" value="1"/>
</dbReference>
<dbReference type="Gene3D" id="3.40.640.10">
    <property type="entry name" value="Type I PLP-dependent aspartate aminotransferase-like (Major domain)"/>
    <property type="match status" value="1"/>
</dbReference>
<dbReference type="InterPro" id="IPR000653">
    <property type="entry name" value="DegT/StrS_aminotransferase"/>
</dbReference>
<evidence type="ECO:0000256" key="3">
    <source>
        <dbReference type="RuleBase" id="RU004508"/>
    </source>
</evidence>
<dbReference type="RefSeq" id="WP_169265179.1">
    <property type="nucleotide sequence ID" value="NZ_CAWOXK010000001.1"/>
</dbReference>
<dbReference type="SUPFAM" id="SSF53383">
    <property type="entry name" value="PLP-dependent transferases"/>
    <property type="match status" value="1"/>
</dbReference>
<keyword evidence="4" id="KW-0808">Transferase</keyword>
<dbReference type="InterPro" id="IPR015424">
    <property type="entry name" value="PyrdxlP-dep_Trfase"/>
</dbReference>
<feature type="active site" description="Proton acceptor" evidence="1">
    <location>
        <position position="215"/>
    </location>
</feature>
<dbReference type="GO" id="GO:0030170">
    <property type="term" value="F:pyridoxal phosphate binding"/>
    <property type="evidence" value="ECO:0007669"/>
    <property type="project" value="TreeGrafter"/>
</dbReference>
<comment type="similarity">
    <text evidence="3">Belongs to the DegT/DnrJ/EryC1 family.</text>
</comment>
<proteinExistence type="inferred from homology"/>
<evidence type="ECO:0000313" key="4">
    <source>
        <dbReference type="EMBL" id="QDL08125.1"/>
    </source>
</evidence>
<keyword evidence="5" id="KW-1185">Reference proteome</keyword>
<dbReference type="PANTHER" id="PTHR30244">
    <property type="entry name" value="TRANSAMINASE"/>
    <property type="match status" value="1"/>
</dbReference>
<keyword evidence="4" id="KW-0032">Aminotransferase</keyword>
<protein>
    <submittedName>
        <fullName evidence="4">Glutamine--scyllo-inositol aminotransferase</fullName>
    </submittedName>
</protein>
<dbReference type="GO" id="GO:0000271">
    <property type="term" value="P:polysaccharide biosynthetic process"/>
    <property type="evidence" value="ECO:0007669"/>
    <property type="project" value="TreeGrafter"/>
</dbReference>
<dbReference type="Proteomes" id="UP000503129">
    <property type="component" value="Chromosome"/>
</dbReference>
<dbReference type="KEGG" id="bsen:DP114_09625"/>
<evidence type="ECO:0000313" key="5">
    <source>
        <dbReference type="Proteomes" id="UP000503129"/>
    </source>
</evidence>
<evidence type="ECO:0000256" key="1">
    <source>
        <dbReference type="PIRSR" id="PIRSR000390-1"/>
    </source>
</evidence>
<dbReference type="InterPro" id="IPR015422">
    <property type="entry name" value="PyrdxlP-dep_Trfase_small"/>
</dbReference>
<dbReference type="PANTHER" id="PTHR30244:SF34">
    <property type="entry name" value="DTDP-4-AMINO-4,6-DIDEOXYGALACTOSE TRANSAMINASE"/>
    <property type="match status" value="1"/>
</dbReference>
<dbReference type="InterPro" id="IPR015421">
    <property type="entry name" value="PyrdxlP-dep_Trfase_major"/>
</dbReference>
<dbReference type="AlphaFoldDB" id="A0A856MAA0"/>
<feature type="modified residue" description="N6-(pyridoxal phosphate)lysine" evidence="2">
    <location>
        <position position="215"/>
    </location>
</feature>
<accession>A0A856MAA0</accession>